<dbReference type="PANTHER" id="PTHR10443">
    <property type="entry name" value="MICROSOMAL DIPEPTIDASE"/>
    <property type="match status" value="1"/>
</dbReference>
<dbReference type="Proteomes" id="UP001583193">
    <property type="component" value="Unassembled WGS sequence"/>
</dbReference>
<keyword evidence="2" id="KW-0645">Protease</keyword>
<dbReference type="SUPFAM" id="SSF51556">
    <property type="entry name" value="Metallo-dependent hydrolases"/>
    <property type="match status" value="1"/>
</dbReference>
<gene>
    <name evidence="3" type="ORF">Plec18167_008562</name>
</gene>
<sequence length="249" mass="27801">MFYDLGARYITTTHNCDNVFATAASTVAAGGEDVGLTEFGLEYVKEMNRLGMMIDLSHVSHQTMRDILDVSEAPIIFSHSGAHGLSKSLRFAPDDVIRKTAEKGGIVMVTFVTRFLRPDDPSAATIHDVVDHIWYVAELVGWDYVGVGGDFDGTPVTPLGLEDVSKYPRLVELLMERGATDAQIRKFAGQNILRVWREVEDTANKIQSKGQKPNEAVWEGRKWVRDNKNDPRMFRDSIGRRIPTFSGDP</sequence>
<name>A0ABR3WVT5_9EURO</name>
<keyword evidence="2" id="KW-0862">Zinc</keyword>
<evidence type="ECO:0000256" key="1">
    <source>
        <dbReference type="ARBA" id="ARBA00022997"/>
    </source>
</evidence>
<proteinExistence type="inferred from homology"/>
<comment type="catalytic activity">
    <reaction evidence="2">
        <text>an L-aminoacyl-L-amino acid + H2O = 2 an L-alpha-amino acid</text>
        <dbReference type="Rhea" id="RHEA:48940"/>
        <dbReference type="ChEBI" id="CHEBI:15377"/>
        <dbReference type="ChEBI" id="CHEBI:59869"/>
        <dbReference type="ChEBI" id="CHEBI:77460"/>
        <dbReference type="EC" id="3.4.13.19"/>
    </reaction>
</comment>
<protein>
    <recommendedName>
        <fullName evidence="2">Dipeptidase</fullName>
        <ecNumber evidence="2">3.4.13.19</ecNumber>
    </recommendedName>
</protein>
<accession>A0ABR3WVT5</accession>
<evidence type="ECO:0000313" key="4">
    <source>
        <dbReference type="Proteomes" id="UP001583193"/>
    </source>
</evidence>
<dbReference type="EMBL" id="JAVDPF010000043">
    <property type="protein sequence ID" value="KAL1867562.1"/>
    <property type="molecule type" value="Genomic_DNA"/>
</dbReference>
<comment type="caution">
    <text evidence="3">The sequence shown here is derived from an EMBL/GenBank/DDBJ whole genome shotgun (WGS) entry which is preliminary data.</text>
</comment>
<keyword evidence="2" id="KW-0482">Metalloprotease</keyword>
<keyword evidence="2" id="KW-0479">Metal-binding</keyword>
<organism evidence="3 4">
    <name type="scientific">Paecilomyces lecythidis</name>
    <dbReference type="NCBI Taxonomy" id="3004212"/>
    <lineage>
        <taxon>Eukaryota</taxon>
        <taxon>Fungi</taxon>
        <taxon>Dikarya</taxon>
        <taxon>Ascomycota</taxon>
        <taxon>Pezizomycotina</taxon>
        <taxon>Eurotiomycetes</taxon>
        <taxon>Eurotiomycetidae</taxon>
        <taxon>Eurotiales</taxon>
        <taxon>Thermoascaceae</taxon>
        <taxon>Paecilomyces</taxon>
    </lineage>
</organism>
<dbReference type="InterPro" id="IPR032466">
    <property type="entry name" value="Metal_Hydrolase"/>
</dbReference>
<dbReference type="EC" id="3.4.13.19" evidence="2"/>
<evidence type="ECO:0000256" key="2">
    <source>
        <dbReference type="RuleBase" id="RU341113"/>
    </source>
</evidence>
<reference evidence="3 4" key="1">
    <citation type="journal article" date="2024" name="IMA Fungus">
        <title>IMA Genome - F19 : A genome assembly and annotation guide to empower mycologists, including annotated draft genome sequences of Ceratocystis pirilliformis, Diaporthe australafricana, Fusarium ophioides, Paecilomyces lecythidis, and Sporothrix stenoceras.</title>
        <authorList>
            <person name="Aylward J."/>
            <person name="Wilson A.M."/>
            <person name="Visagie C.M."/>
            <person name="Spraker J."/>
            <person name="Barnes I."/>
            <person name="Buitendag C."/>
            <person name="Ceriani C."/>
            <person name="Del Mar Angel L."/>
            <person name="du Plessis D."/>
            <person name="Fuchs T."/>
            <person name="Gasser K."/>
            <person name="Kramer D."/>
            <person name="Li W."/>
            <person name="Munsamy K."/>
            <person name="Piso A."/>
            <person name="Price J.L."/>
            <person name="Sonnekus B."/>
            <person name="Thomas C."/>
            <person name="van der Nest A."/>
            <person name="van Dijk A."/>
            <person name="van Heerden A."/>
            <person name="van Vuuren N."/>
            <person name="Yilmaz N."/>
            <person name="Duong T.A."/>
            <person name="van der Merwe N.A."/>
            <person name="Wingfield M.J."/>
            <person name="Wingfield B.D."/>
        </authorList>
    </citation>
    <scope>NUCLEOTIDE SEQUENCE [LARGE SCALE GENOMIC DNA]</scope>
    <source>
        <strain evidence="3 4">CMW 18167</strain>
    </source>
</reference>
<evidence type="ECO:0000313" key="3">
    <source>
        <dbReference type="EMBL" id="KAL1867562.1"/>
    </source>
</evidence>
<keyword evidence="2" id="KW-0378">Hydrolase</keyword>
<comment type="similarity">
    <text evidence="2">Belongs to the metallo-dependent hydrolases superfamily. Peptidase M19 family.</text>
</comment>
<dbReference type="PANTHER" id="PTHR10443:SF12">
    <property type="entry name" value="DIPEPTIDASE"/>
    <property type="match status" value="1"/>
</dbReference>
<keyword evidence="1 2" id="KW-0224">Dipeptidase</keyword>
<comment type="cofactor">
    <cofactor evidence="2">
        <name>Zn(2+)</name>
        <dbReference type="ChEBI" id="CHEBI:29105"/>
    </cofactor>
</comment>
<dbReference type="Gene3D" id="3.20.20.140">
    <property type="entry name" value="Metal-dependent hydrolases"/>
    <property type="match status" value="1"/>
</dbReference>
<dbReference type="Pfam" id="PF01244">
    <property type="entry name" value="Peptidase_M19"/>
    <property type="match status" value="1"/>
</dbReference>
<dbReference type="PROSITE" id="PS51365">
    <property type="entry name" value="RENAL_DIPEPTIDASE_2"/>
    <property type="match status" value="1"/>
</dbReference>
<keyword evidence="4" id="KW-1185">Reference proteome</keyword>
<dbReference type="InterPro" id="IPR008257">
    <property type="entry name" value="Pept_M19"/>
</dbReference>